<keyword evidence="3" id="KW-1185">Reference proteome</keyword>
<protein>
    <submittedName>
        <fullName evidence="2">3-oxoacyl-ACP synthase</fullName>
    </submittedName>
</protein>
<name>A0A7G1KN49_9NOCA</name>
<dbReference type="AlphaFoldDB" id="A0A7G1KN49"/>
<dbReference type="KEGG" id="nwl:NWFMUON74_44190"/>
<dbReference type="PANTHER" id="PTHR34069">
    <property type="entry name" value="3-OXOACYL-[ACYL-CARRIER-PROTEIN] SYNTHASE 3"/>
    <property type="match status" value="1"/>
</dbReference>
<evidence type="ECO:0000313" key="3">
    <source>
        <dbReference type="Proteomes" id="UP000516173"/>
    </source>
</evidence>
<proteinExistence type="predicted"/>
<dbReference type="EMBL" id="AP023396">
    <property type="protein sequence ID" value="BCK56647.1"/>
    <property type="molecule type" value="Genomic_DNA"/>
</dbReference>
<dbReference type="GO" id="GO:0044550">
    <property type="term" value="P:secondary metabolite biosynthetic process"/>
    <property type="evidence" value="ECO:0007669"/>
    <property type="project" value="TreeGrafter"/>
</dbReference>
<dbReference type="RefSeq" id="WP_187683682.1">
    <property type="nucleotide sequence ID" value="NZ_AP023396.1"/>
</dbReference>
<dbReference type="PANTHER" id="PTHR34069:SF2">
    <property type="entry name" value="BETA-KETOACYL-[ACYL-CARRIER-PROTEIN] SYNTHASE III"/>
    <property type="match status" value="1"/>
</dbReference>
<dbReference type="GO" id="GO:0006633">
    <property type="term" value="P:fatty acid biosynthetic process"/>
    <property type="evidence" value="ECO:0007669"/>
    <property type="project" value="InterPro"/>
</dbReference>
<dbReference type="GeneID" id="80348882"/>
<dbReference type="Pfam" id="PF08545">
    <property type="entry name" value="ACP_syn_III"/>
    <property type="match status" value="1"/>
</dbReference>
<dbReference type="SUPFAM" id="SSF53901">
    <property type="entry name" value="Thiolase-like"/>
    <property type="match status" value="1"/>
</dbReference>
<reference evidence="2 3" key="1">
    <citation type="submission" date="2020-08" db="EMBL/GenBank/DDBJ databases">
        <title>Genome Sequencing of Nocardia wallacei strain FMUON74 and assembly.</title>
        <authorList>
            <person name="Toyokawa M."/>
            <person name="Uesaka K."/>
        </authorList>
    </citation>
    <scope>NUCLEOTIDE SEQUENCE [LARGE SCALE GENOMIC DNA]</scope>
    <source>
        <strain evidence="2 3">FMUON74</strain>
    </source>
</reference>
<dbReference type="Gene3D" id="3.40.47.10">
    <property type="match status" value="2"/>
</dbReference>
<dbReference type="GO" id="GO:0004315">
    <property type="term" value="F:3-oxoacyl-[acyl-carrier-protein] synthase activity"/>
    <property type="evidence" value="ECO:0007669"/>
    <property type="project" value="InterPro"/>
</dbReference>
<evidence type="ECO:0000313" key="2">
    <source>
        <dbReference type="EMBL" id="BCK56647.1"/>
    </source>
</evidence>
<feature type="domain" description="Beta-ketoacyl-[acyl-carrier-protein] synthase III N-terminal" evidence="1">
    <location>
        <begin position="124"/>
        <end position="197"/>
    </location>
</feature>
<dbReference type="InterPro" id="IPR016039">
    <property type="entry name" value="Thiolase-like"/>
</dbReference>
<accession>A0A7G1KN49</accession>
<sequence length="344" mass="36103">MSGAAPNAGDVSIRLGPVARCIPATTQTVAQLPELATRTAAQRAHALSLGIDSVPVAGDTAAADLAHTAAEAALREAGLAAADLDALLLVQGRAPDYLLASEATALQHRLGATGAFTTSIGDLGCVSVSAAVEMAAALLRGGGRYRTVLVVAAAIAPTRARYRSPMTILGDGAAAVLLTTDGAGRYELVDHIVRSNGQYADLFRIDYRDVPTADWTEACADEAAYSFRLAVESRNRFADLRAEILDRNNLGHSDIAAYLMQNLGAGAVEFWQQALDVPIDPVCRGNLARYGHLGPVDVLVNAEDAAPARAAGDYTIVLNSAPVAAWSIALLRRLPDPQEVRWSW</sequence>
<organism evidence="2 3">
    <name type="scientific">Nocardia wallacei</name>
    <dbReference type="NCBI Taxonomy" id="480035"/>
    <lineage>
        <taxon>Bacteria</taxon>
        <taxon>Bacillati</taxon>
        <taxon>Actinomycetota</taxon>
        <taxon>Actinomycetes</taxon>
        <taxon>Mycobacteriales</taxon>
        <taxon>Nocardiaceae</taxon>
        <taxon>Nocardia</taxon>
    </lineage>
</organism>
<gene>
    <name evidence="2" type="primary">fabH_1</name>
    <name evidence="2" type="ORF">NWFMUON74_44190</name>
</gene>
<dbReference type="InterPro" id="IPR013751">
    <property type="entry name" value="ACP_syn_III_N"/>
</dbReference>
<dbReference type="Proteomes" id="UP000516173">
    <property type="component" value="Chromosome"/>
</dbReference>
<evidence type="ECO:0000259" key="1">
    <source>
        <dbReference type="Pfam" id="PF08545"/>
    </source>
</evidence>